<accession>A0A1T5ESX1</accession>
<dbReference type="PANTHER" id="PTHR30346">
    <property type="entry name" value="TRANSCRIPTIONAL DUAL REGULATOR HCAR-RELATED"/>
    <property type="match status" value="1"/>
</dbReference>
<sequence length="305" mass="34554">MDLRQLRYFVTVVAERNFNRAAERLHIAQPPLSRTIRQLEEEIGAELIDRSSRPLRLTAVGHLVHEQALQMLGRMEDMRLMVRSAVGSERRRFAMGFAASTMYARLPELIREFRIEAPDVELVLVESVTFDQIAALKEGRIDVGFGRIRFEDPSLQRTVLRYEALIVALPMASPLAQEEGPISIRALADLPLIIYPRQPRPSYADQVLSLFRDHSIEPRVVQEARELQTAIGLVAAEEGIAIVPETVRRARSHDVRYRELLEGATSPIIMSHRIGDSSPELRTMAGVIARKYGEWGYKVPDALKL</sequence>
<dbReference type="RefSeq" id="WP_079649284.1">
    <property type="nucleotide sequence ID" value="NZ_FUYM01000007.1"/>
</dbReference>
<dbReference type="SUPFAM" id="SSF53850">
    <property type="entry name" value="Periplasmic binding protein-like II"/>
    <property type="match status" value="1"/>
</dbReference>
<organism evidence="6 7">
    <name type="scientific">Rhizorhabdus histidinilytica</name>
    <dbReference type="NCBI Taxonomy" id="439228"/>
    <lineage>
        <taxon>Bacteria</taxon>
        <taxon>Pseudomonadati</taxon>
        <taxon>Pseudomonadota</taxon>
        <taxon>Alphaproteobacteria</taxon>
        <taxon>Sphingomonadales</taxon>
        <taxon>Sphingomonadaceae</taxon>
        <taxon>Rhizorhabdus</taxon>
    </lineage>
</organism>
<dbReference type="InterPro" id="IPR000847">
    <property type="entry name" value="LysR_HTH_N"/>
</dbReference>
<dbReference type="PANTHER" id="PTHR30346:SF17">
    <property type="entry name" value="LYSR FAMILY TRANSCRIPTIONAL REGULATOR"/>
    <property type="match status" value="1"/>
</dbReference>
<dbReference type="Gene3D" id="3.40.190.10">
    <property type="entry name" value="Periplasmic binding protein-like II"/>
    <property type="match status" value="2"/>
</dbReference>
<dbReference type="STRING" id="439228.SAMN06295920_107191"/>
<name>A0A1T5ESX1_9SPHN</name>
<feature type="domain" description="HTH lysR-type" evidence="5">
    <location>
        <begin position="1"/>
        <end position="58"/>
    </location>
</feature>
<dbReference type="GO" id="GO:0003700">
    <property type="term" value="F:DNA-binding transcription factor activity"/>
    <property type="evidence" value="ECO:0007669"/>
    <property type="project" value="InterPro"/>
</dbReference>
<dbReference type="Pfam" id="PF00126">
    <property type="entry name" value="HTH_1"/>
    <property type="match status" value="1"/>
</dbReference>
<comment type="similarity">
    <text evidence="1">Belongs to the LysR transcriptional regulatory family.</text>
</comment>
<reference evidence="7" key="1">
    <citation type="submission" date="2017-02" db="EMBL/GenBank/DDBJ databases">
        <authorList>
            <person name="Varghese N."/>
            <person name="Submissions S."/>
        </authorList>
    </citation>
    <scope>NUCLEOTIDE SEQUENCE [LARGE SCALE GENOMIC DNA]</scope>
    <source>
        <strain evidence="7">UM2</strain>
    </source>
</reference>
<keyword evidence="4" id="KW-0804">Transcription</keyword>
<dbReference type="CDD" id="cd08445">
    <property type="entry name" value="PBP2_BenM_CatM_CatR"/>
    <property type="match status" value="1"/>
</dbReference>
<evidence type="ECO:0000259" key="5">
    <source>
        <dbReference type="PROSITE" id="PS50931"/>
    </source>
</evidence>
<dbReference type="Proteomes" id="UP000189818">
    <property type="component" value="Unassembled WGS sequence"/>
</dbReference>
<dbReference type="FunFam" id="1.10.10.10:FF:000001">
    <property type="entry name" value="LysR family transcriptional regulator"/>
    <property type="match status" value="1"/>
</dbReference>
<protein>
    <submittedName>
        <fullName evidence="6">DNA-binding transcriptional regulator, LysR family</fullName>
    </submittedName>
</protein>
<dbReference type="GO" id="GO:0032993">
    <property type="term" value="C:protein-DNA complex"/>
    <property type="evidence" value="ECO:0007669"/>
    <property type="project" value="TreeGrafter"/>
</dbReference>
<gene>
    <name evidence="6" type="ORF">SAMN06295920_107191</name>
</gene>
<keyword evidence="3 6" id="KW-0238">DNA-binding</keyword>
<keyword evidence="2" id="KW-0805">Transcription regulation</keyword>
<dbReference type="SUPFAM" id="SSF46785">
    <property type="entry name" value="Winged helix' DNA-binding domain"/>
    <property type="match status" value="1"/>
</dbReference>
<dbReference type="OrthoDB" id="9815174at2"/>
<dbReference type="InterPro" id="IPR036390">
    <property type="entry name" value="WH_DNA-bd_sf"/>
</dbReference>
<dbReference type="InterPro" id="IPR005119">
    <property type="entry name" value="LysR_subst-bd"/>
</dbReference>
<dbReference type="GO" id="GO:0003677">
    <property type="term" value="F:DNA binding"/>
    <property type="evidence" value="ECO:0007669"/>
    <property type="project" value="UniProtKB-KW"/>
</dbReference>
<evidence type="ECO:0000256" key="4">
    <source>
        <dbReference type="ARBA" id="ARBA00023163"/>
    </source>
</evidence>
<dbReference type="Gene3D" id="1.10.10.10">
    <property type="entry name" value="Winged helix-like DNA-binding domain superfamily/Winged helix DNA-binding domain"/>
    <property type="match status" value="1"/>
</dbReference>
<proteinExistence type="inferred from homology"/>
<evidence type="ECO:0000256" key="2">
    <source>
        <dbReference type="ARBA" id="ARBA00023015"/>
    </source>
</evidence>
<dbReference type="PROSITE" id="PS50931">
    <property type="entry name" value="HTH_LYSR"/>
    <property type="match status" value="1"/>
</dbReference>
<dbReference type="Pfam" id="PF03466">
    <property type="entry name" value="LysR_substrate"/>
    <property type="match status" value="1"/>
</dbReference>
<dbReference type="EMBL" id="FUYM01000007">
    <property type="protein sequence ID" value="SKB86918.1"/>
    <property type="molecule type" value="Genomic_DNA"/>
</dbReference>
<dbReference type="InterPro" id="IPR036388">
    <property type="entry name" value="WH-like_DNA-bd_sf"/>
</dbReference>
<evidence type="ECO:0000313" key="6">
    <source>
        <dbReference type="EMBL" id="SKB86918.1"/>
    </source>
</evidence>
<dbReference type="AlphaFoldDB" id="A0A1T5ESX1"/>
<evidence type="ECO:0000256" key="3">
    <source>
        <dbReference type="ARBA" id="ARBA00023125"/>
    </source>
</evidence>
<evidence type="ECO:0000256" key="1">
    <source>
        <dbReference type="ARBA" id="ARBA00009437"/>
    </source>
</evidence>
<dbReference type="PRINTS" id="PR00039">
    <property type="entry name" value="HTHLYSR"/>
</dbReference>
<keyword evidence="7" id="KW-1185">Reference proteome</keyword>
<evidence type="ECO:0000313" key="7">
    <source>
        <dbReference type="Proteomes" id="UP000189818"/>
    </source>
</evidence>